<dbReference type="PIRSF" id="PIRSF021320">
    <property type="entry name" value="DUF984"/>
    <property type="match status" value="1"/>
</dbReference>
<dbReference type="RefSeq" id="WP_317637420.1">
    <property type="nucleotide sequence ID" value="NZ_AP026803.1"/>
</dbReference>
<dbReference type="SUPFAM" id="SSF88697">
    <property type="entry name" value="PUA domain-like"/>
    <property type="match status" value="1"/>
</dbReference>
<proteinExistence type="predicted"/>
<reference evidence="2 3" key="1">
    <citation type="journal article" date="2023" name="Microbiol. Spectr.">
        <title>Symbiosis of Carpenter Bees with Uncharacterized Lactic Acid Bacteria Showing NAD Auxotrophy.</title>
        <authorList>
            <person name="Kawasaki S."/>
            <person name="Ozawa K."/>
            <person name="Mori T."/>
            <person name="Yamamoto A."/>
            <person name="Ito M."/>
            <person name="Ohkuma M."/>
            <person name="Sakamoto M."/>
            <person name="Matsutani M."/>
        </authorList>
    </citation>
    <scope>NUCLEOTIDE SEQUENCE [LARGE SCALE GENOMIC DNA]</scope>
    <source>
        <strain evidence="2 3">Kim32-2</strain>
    </source>
</reference>
<sequence>MTEEVKEFWQNFCQRHQLAADTPVDAWAFGDDPDGLADLVNRGIKTATTSAYELYDQHEELPQVGEWGIILTNAGSPVCVVQERVVELVPYNLISVEHAYHEGDRTYKNWREIHDRFFKQEYEKVGKKFYPQAPMVCEVFAKVD</sequence>
<dbReference type="CDD" id="cd06553">
    <property type="entry name" value="ASCH_Ef3133_like"/>
    <property type="match status" value="1"/>
</dbReference>
<dbReference type="EMBL" id="AP026803">
    <property type="protein sequence ID" value="BDR61199.1"/>
    <property type="molecule type" value="Genomic_DNA"/>
</dbReference>
<gene>
    <name evidence="2" type="ORF">KIM322_14600</name>
</gene>
<dbReference type="InterPro" id="IPR009326">
    <property type="entry name" value="DUF984"/>
</dbReference>
<dbReference type="PANTHER" id="PTHR39203:SF1">
    <property type="entry name" value="CYTOPLASMIC PROTEIN"/>
    <property type="match status" value="1"/>
</dbReference>
<dbReference type="PANTHER" id="PTHR39203">
    <property type="entry name" value="CYTOPLASMIC PROTEIN-RELATED"/>
    <property type="match status" value="1"/>
</dbReference>
<evidence type="ECO:0000313" key="2">
    <source>
        <dbReference type="EMBL" id="BDR61199.1"/>
    </source>
</evidence>
<dbReference type="SMART" id="SM01022">
    <property type="entry name" value="ASCH"/>
    <property type="match status" value="1"/>
</dbReference>
<feature type="domain" description="ASCH" evidence="1">
    <location>
        <begin position="27"/>
        <end position="144"/>
    </location>
</feature>
<dbReference type="Proteomes" id="UP001321741">
    <property type="component" value="Chromosome"/>
</dbReference>
<protein>
    <submittedName>
        <fullName evidence="2">RNA-binding protein</fullName>
    </submittedName>
</protein>
<evidence type="ECO:0000259" key="1">
    <source>
        <dbReference type="SMART" id="SM01022"/>
    </source>
</evidence>
<name>A0ABN6SNA1_9LACO</name>
<dbReference type="Pfam" id="PF04266">
    <property type="entry name" value="ASCH"/>
    <property type="match status" value="1"/>
</dbReference>
<dbReference type="InterPro" id="IPR007374">
    <property type="entry name" value="ASCH_domain"/>
</dbReference>
<accession>A0ABN6SNA1</accession>
<keyword evidence="3" id="KW-1185">Reference proteome</keyword>
<dbReference type="Gene3D" id="3.10.400.10">
    <property type="entry name" value="Sulfate adenylyltransferase"/>
    <property type="match status" value="1"/>
</dbReference>
<organism evidence="2 3">
    <name type="scientific">Lactobacillus xylocopicola</name>
    <dbReference type="NCBI Taxonomy" id="2976676"/>
    <lineage>
        <taxon>Bacteria</taxon>
        <taxon>Bacillati</taxon>
        <taxon>Bacillota</taxon>
        <taxon>Bacilli</taxon>
        <taxon>Lactobacillales</taxon>
        <taxon>Lactobacillaceae</taxon>
        <taxon>Lactobacillus</taxon>
    </lineage>
</organism>
<evidence type="ECO:0000313" key="3">
    <source>
        <dbReference type="Proteomes" id="UP001321741"/>
    </source>
</evidence>
<dbReference type="InterPro" id="IPR015947">
    <property type="entry name" value="PUA-like_sf"/>
</dbReference>